<dbReference type="Gene3D" id="1.10.2000.10">
    <property type="entry name" value="Frizzled cysteine-rich domain"/>
    <property type="match status" value="2"/>
</dbReference>
<keyword evidence="5" id="KW-0732">Signal</keyword>
<proteinExistence type="predicted"/>
<feature type="signal peptide" evidence="5">
    <location>
        <begin position="1"/>
        <end position="20"/>
    </location>
</feature>
<name>A0ABN8NGK8_9CNID</name>
<dbReference type="InterPro" id="IPR036790">
    <property type="entry name" value="Frizzled_dom_sf"/>
</dbReference>
<dbReference type="PANTHER" id="PTHR11309">
    <property type="entry name" value="FRIZZLED"/>
    <property type="match status" value="1"/>
</dbReference>
<dbReference type="EMBL" id="CALNXK010000018">
    <property type="protein sequence ID" value="CAH3105417.1"/>
    <property type="molecule type" value="Genomic_DNA"/>
</dbReference>
<organism evidence="7 8">
    <name type="scientific">Porites lobata</name>
    <dbReference type="NCBI Taxonomy" id="104759"/>
    <lineage>
        <taxon>Eukaryota</taxon>
        <taxon>Metazoa</taxon>
        <taxon>Cnidaria</taxon>
        <taxon>Anthozoa</taxon>
        <taxon>Hexacorallia</taxon>
        <taxon>Scleractinia</taxon>
        <taxon>Fungiina</taxon>
        <taxon>Poritidae</taxon>
        <taxon>Porites</taxon>
    </lineage>
</organism>
<evidence type="ECO:0000313" key="7">
    <source>
        <dbReference type="EMBL" id="CAH3105417.1"/>
    </source>
</evidence>
<keyword evidence="2" id="KW-1015">Disulfide bond</keyword>
<feature type="domain" description="FZ" evidence="6">
    <location>
        <begin position="181"/>
        <end position="312"/>
    </location>
</feature>
<keyword evidence="4" id="KW-1133">Transmembrane helix</keyword>
<protein>
    <recommendedName>
        <fullName evidence="6">FZ domain-containing protein</fullName>
    </recommendedName>
</protein>
<evidence type="ECO:0000256" key="1">
    <source>
        <dbReference type="ARBA" id="ARBA00022473"/>
    </source>
</evidence>
<keyword evidence="8" id="KW-1185">Reference proteome</keyword>
<comment type="caution">
    <text evidence="3">Lacks conserved residue(s) required for the propagation of feature annotation.</text>
</comment>
<reference evidence="7 8" key="1">
    <citation type="submission" date="2022-05" db="EMBL/GenBank/DDBJ databases">
        <authorList>
            <consortium name="Genoscope - CEA"/>
            <person name="William W."/>
        </authorList>
    </citation>
    <scope>NUCLEOTIDE SEQUENCE [LARGE SCALE GENOMIC DNA]</scope>
</reference>
<dbReference type="PANTHER" id="PTHR11309:SF126">
    <property type="entry name" value="FRIZZLED-2"/>
    <property type="match status" value="1"/>
</dbReference>
<sequence length="396" mass="44680">MIIPLWLFVLLFCVGNDTFALLSSPQLAPKTRRHARHASDQCNNFLESPFSFCSVAGYNETFKFPAVLSGVKLQRAAKAIANIFKNACSNSDQSGQVLAMTMRCSFFLPQCSNGERVYPCKRVCNEFLKRCEKGIPEFWFAFLVASCHVLPDEASSSGKCHEPPNFSVANDSNKGPLYRGCQELIIPACKNLGVSNHTLISVEQQKRLYKAVYKKEYKAEDVETDFPPMLQKQFNKYPGCKENIKKLYCGDFLPPCFPHQGPEDPGIYTICQSVCNEITEVCPDFFRNDYFDAEYCSFAGKETTTHGYCRRTEWPSPFSWVRFLPGLENRPTKEPSPTKGPKSKAWIIAVAILVPVIVVGLFVVGAIWWKWRSVAKQTGYQKQNDDMAPLEGAMEL</sequence>
<dbReference type="InterPro" id="IPR015526">
    <property type="entry name" value="Frizzled/SFRP"/>
</dbReference>
<dbReference type="CDD" id="cd07066">
    <property type="entry name" value="CRD_FZ"/>
    <property type="match status" value="1"/>
</dbReference>
<keyword evidence="1" id="KW-0217">Developmental protein</keyword>
<feature type="chain" id="PRO_5047434899" description="FZ domain-containing protein" evidence="5">
    <location>
        <begin position="21"/>
        <end position="396"/>
    </location>
</feature>
<dbReference type="PROSITE" id="PS50038">
    <property type="entry name" value="FZ"/>
    <property type="match status" value="2"/>
</dbReference>
<dbReference type="Pfam" id="PF01392">
    <property type="entry name" value="Fz"/>
    <property type="match status" value="2"/>
</dbReference>
<comment type="caution">
    <text evidence="7">The sequence shown here is derived from an EMBL/GenBank/DDBJ whole genome shotgun (WGS) entry which is preliminary data.</text>
</comment>
<feature type="domain" description="FZ" evidence="6">
    <location>
        <begin position="37"/>
        <end position="163"/>
    </location>
</feature>
<keyword evidence="4" id="KW-0812">Transmembrane</keyword>
<evidence type="ECO:0000313" key="8">
    <source>
        <dbReference type="Proteomes" id="UP001159405"/>
    </source>
</evidence>
<feature type="transmembrane region" description="Helical" evidence="4">
    <location>
        <begin position="345"/>
        <end position="369"/>
    </location>
</feature>
<dbReference type="InterPro" id="IPR020067">
    <property type="entry name" value="Frizzled_dom"/>
</dbReference>
<keyword evidence="4" id="KW-0472">Membrane</keyword>
<evidence type="ECO:0000256" key="5">
    <source>
        <dbReference type="SAM" id="SignalP"/>
    </source>
</evidence>
<evidence type="ECO:0000256" key="4">
    <source>
        <dbReference type="SAM" id="Phobius"/>
    </source>
</evidence>
<evidence type="ECO:0000256" key="2">
    <source>
        <dbReference type="ARBA" id="ARBA00023157"/>
    </source>
</evidence>
<dbReference type="SUPFAM" id="SSF63501">
    <property type="entry name" value="Frizzled cysteine-rich domain"/>
    <property type="match status" value="2"/>
</dbReference>
<evidence type="ECO:0000259" key="6">
    <source>
        <dbReference type="PROSITE" id="PS50038"/>
    </source>
</evidence>
<dbReference type="Proteomes" id="UP001159405">
    <property type="component" value="Unassembled WGS sequence"/>
</dbReference>
<accession>A0ABN8NGK8</accession>
<evidence type="ECO:0000256" key="3">
    <source>
        <dbReference type="PROSITE-ProRule" id="PRU00090"/>
    </source>
</evidence>
<gene>
    <name evidence="7" type="ORF">PLOB_00013790</name>
</gene>